<dbReference type="Gene3D" id="3.30.1330.40">
    <property type="entry name" value="RutC-like"/>
    <property type="match status" value="1"/>
</dbReference>
<dbReference type="InterPro" id="IPR035959">
    <property type="entry name" value="RutC-like_sf"/>
</dbReference>
<dbReference type="InterPro" id="IPR006175">
    <property type="entry name" value="YjgF/YER057c/UK114"/>
</dbReference>
<reference evidence="1 2" key="1">
    <citation type="submission" date="2020-07" db="EMBL/GenBank/DDBJ databases">
        <title>Sequencing the genomes of 1000 actinobacteria strains.</title>
        <authorList>
            <person name="Klenk H.-P."/>
        </authorList>
    </citation>
    <scope>NUCLEOTIDE SEQUENCE [LARGE SCALE GENOMIC DNA]</scope>
    <source>
        <strain evidence="1 2">DSM 22083</strain>
    </source>
</reference>
<dbReference type="EMBL" id="JACCBU010000001">
    <property type="protein sequence ID" value="NYE71918.1"/>
    <property type="molecule type" value="Genomic_DNA"/>
</dbReference>
<dbReference type="RefSeq" id="WP_179752393.1">
    <property type="nucleotide sequence ID" value="NZ_JACCBU010000001.1"/>
</dbReference>
<gene>
    <name evidence="1" type="ORF">BKA15_003247</name>
</gene>
<dbReference type="GO" id="GO:0005829">
    <property type="term" value="C:cytosol"/>
    <property type="evidence" value="ECO:0007669"/>
    <property type="project" value="TreeGrafter"/>
</dbReference>
<proteinExistence type="predicted"/>
<dbReference type="Proteomes" id="UP000569914">
    <property type="component" value="Unassembled WGS sequence"/>
</dbReference>
<dbReference type="PANTHER" id="PTHR11803">
    <property type="entry name" value="2-IMINOBUTANOATE/2-IMINOPROPANOATE DEAMINASE RIDA"/>
    <property type="match status" value="1"/>
</dbReference>
<dbReference type="CDD" id="cd00448">
    <property type="entry name" value="YjgF_YER057c_UK114_family"/>
    <property type="match status" value="1"/>
</dbReference>
<accession>A0A7Y9I8E5</accession>
<dbReference type="PANTHER" id="PTHR11803:SF39">
    <property type="entry name" value="2-IMINOBUTANOATE_2-IMINOPROPANOATE DEAMINASE"/>
    <property type="match status" value="1"/>
</dbReference>
<dbReference type="GO" id="GO:0019239">
    <property type="term" value="F:deaminase activity"/>
    <property type="evidence" value="ECO:0007669"/>
    <property type="project" value="TreeGrafter"/>
</dbReference>
<sequence length="125" mass="13415">MREAFQSDHAPKPGGSYSQGIAAGGFYYTAGVGPIDPATGQVVGETIEEQTAQVLDNLEAILAAAGLGWGDVVKVTTHLQELHRDFAGYDQVYRSRLVEPYPVRTTVGSQLMNILVEIDVVAVRP</sequence>
<evidence type="ECO:0000313" key="2">
    <source>
        <dbReference type="Proteomes" id="UP000569914"/>
    </source>
</evidence>
<protein>
    <submittedName>
        <fullName evidence="1">Reactive intermediate/imine deaminase</fullName>
    </submittedName>
</protein>
<organism evidence="1 2">
    <name type="scientific">Microlunatus parietis</name>
    <dbReference type="NCBI Taxonomy" id="682979"/>
    <lineage>
        <taxon>Bacteria</taxon>
        <taxon>Bacillati</taxon>
        <taxon>Actinomycetota</taxon>
        <taxon>Actinomycetes</taxon>
        <taxon>Propionibacteriales</taxon>
        <taxon>Propionibacteriaceae</taxon>
        <taxon>Microlunatus</taxon>
    </lineage>
</organism>
<dbReference type="SUPFAM" id="SSF55298">
    <property type="entry name" value="YjgF-like"/>
    <property type="match status" value="1"/>
</dbReference>
<keyword evidence="2" id="KW-1185">Reference proteome</keyword>
<dbReference type="Pfam" id="PF01042">
    <property type="entry name" value="Ribonuc_L-PSP"/>
    <property type="match status" value="1"/>
</dbReference>
<dbReference type="AlphaFoldDB" id="A0A7Y9I8E5"/>
<comment type="caution">
    <text evidence="1">The sequence shown here is derived from an EMBL/GenBank/DDBJ whole genome shotgun (WGS) entry which is preliminary data.</text>
</comment>
<name>A0A7Y9I8E5_9ACTN</name>
<evidence type="ECO:0000313" key="1">
    <source>
        <dbReference type="EMBL" id="NYE71918.1"/>
    </source>
</evidence>